<sequence>MDEAGFGVKGNAKGELQDTEVGPLLPRTMPAPAASPTQRALRFVRSRDGRLALLSMALLVFQGTALSLTLRVSRTRPGPQYLASVAVIWTEVIKLGVCVAAQGQVCARTAGERGLGLCAEASHQAAEILGRSPPMLVPAGLFVMQQVLVIVAASYLDAVTFQICSQSFKIMPTALFAVWLLGQRLAPLQWASLPVLAVGVVFVTLNGNAPPVANGALPAAAGQSDLALGLAASSLSGLSSAYAGVYFEKYVKGRHGQSLWVRNLQLSIYGVPLSIAYSYLRDGRAIFEGGLLQGFDWIAWSVVGLQVFGGLIVGMVVKYADNILKNFANALSVILTVIGAAPLFGQYPSPWFIVGAAAVTLSVYMYSQASLAGYETFEACFKSLALRDLLDGGSLARWLSPRRGGGGDRGESAERWLPRQCGRVAIVCASIAGMMLVIAATQTSSQVGEAAVQRSLSDMGAQLGAQLRPQGGAAELATGRNAAYAAGGGDIYSKHLLEPRDGGIAALEAEAEPRRSADPRLDPRENLGSDSGGNAGADPDGDDFSGAGRGGGARMQQESETGL</sequence>
<dbReference type="GO" id="GO:0015165">
    <property type="term" value="F:pyrimidine nucleotide-sugar transmembrane transporter activity"/>
    <property type="evidence" value="ECO:0007669"/>
    <property type="project" value="InterPro"/>
</dbReference>
<dbReference type="SUPFAM" id="SSF103481">
    <property type="entry name" value="Multidrug resistance efflux transporter EmrE"/>
    <property type="match status" value="1"/>
</dbReference>
<feature type="transmembrane region" description="Helical" evidence="7">
    <location>
        <begin position="350"/>
        <end position="367"/>
    </location>
</feature>
<accession>A0AAW1QMP7</accession>
<evidence type="ECO:0000256" key="6">
    <source>
        <dbReference type="SAM" id="MobiDB-lite"/>
    </source>
</evidence>
<evidence type="ECO:0000313" key="8">
    <source>
        <dbReference type="EMBL" id="KAK9822698.1"/>
    </source>
</evidence>
<feature type="compositionally biased region" description="Basic and acidic residues" evidence="6">
    <location>
        <begin position="511"/>
        <end position="527"/>
    </location>
</feature>
<dbReference type="InterPro" id="IPR037185">
    <property type="entry name" value="EmrE-like"/>
</dbReference>
<feature type="transmembrane region" description="Helical" evidence="7">
    <location>
        <begin position="188"/>
        <end position="206"/>
    </location>
</feature>
<feature type="region of interest" description="Disordered" evidence="6">
    <location>
        <begin position="508"/>
        <end position="563"/>
    </location>
</feature>
<keyword evidence="5 7" id="KW-0472">Membrane</keyword>
<evidence type="ECO:0000256" key="4">
    <source>
        <dbReference type="ARBA" id="ARBA00022989"/>
    </source>
</evidence>
<name>A0AAW1QMP7_9CHLO</name>
<evidence type="ECO:0008006" key="10">
    <source>
        <dbReference type="Google" id="ProtNLM"/>
    </source>
</evidence>
<dbReference type="Proteomes" id="UP001445335">
    <property type="component" value="Unassembled WGS sequence"/>
</dbReference>
<proteinExistence type="inferred from homology"/>
<feature type="transmembrane region" description="Helical" evidence="7">
    <location>
        <begin position="226"/>
        <end position="247"/>
    </location>
</feature>
<keyword evidence="3 7" id="KW-0812">Transmembrane</keyword>
<comment type="subcellular location">
    <subcellularLocation>
        <location evidence="1">Membrane</location>
        <topology evidence="1">Multi-pass membrane protein</topology>
    </subcellularLocation>
</comment>
<comment type="similarity">
    <text evidence="2">Belongs to the nucleotide-sugar transporter family. CMP-Sialate:CMP antiporter (TC 2.A.7.12) subfamily.</text>
</comment>
<dbReference type="EMBL" id="JALJOU010000084">
    <property type="protein sequence ID" value="KAK9822698.1"/>
    <property type="molecule type" value="Genomic_DNA"/>
</dbReference>
<evidence type="ECO:0000313" key="9">
    <source>
        <dbReference type="Proteomes" id="UP001445335"/>
    </source>
</evidence>
<feature type="transmembrane region" description="Helical" evidence="7">
    <location>
        <begin position="51"/>
        <end position="70"/>
    </location>
</feature>
<evidence type="ECO:0000256" key="1">
    <source>
        <dbReference type="ARBA" id="ARBA00004141"/>
    </source>
</evidence>
<dbReference type="Pfam" id="PF04142">
    <property type="entry name" value="Nuc_sug_transp"/>
    <property type="match status" value="1"/>
</dbReference>
<feature type="region of interest" description="Disordered" evidence="6">
    <location>
        <begin position="1"/>
        <end position="33"/>
    </location>
</feature>
<evidence type="ECO:0000256" key="2">
    <source>
        <dbReference type="ARBA" id="ARBA00006447"/>
    </source>
</evidence>
<evidence type="ECO:0000256" key="5">
    <source>
        <dbReference type="ARBA" id="ARBA00023136"/>
    </source>
</evidence>
<organism evidence="8 9">
    <name type="scientific">Elliptochloris bilobata</name>
    <dbReference type="NCBI Taxonomy" id="381761"/>
    <lineage>
        <taxon>Eukaryota</taxon>
        <taxon>Viridiplantae</taxon>
        <taxon>Chlorophyta</taxon>
        <taxon>core chlorophytes</taxon>
        <taxon>Trebouxiophyceae</taxon>
        <taxon>Trebouxiophyceae incertae sedis</taxon>
        <taxon>Elliptochloris clade</taxon>
        <taxon>Elliptochloris</taxon>
    </lineage>
</organism>
<feature type="transmembrane region" description="Helical" evidence="7">
    <location>
        <begin position="297"/>
        <end position="320"/>
    </location>
</feature>
<dbReference type="AlphaFoldDB" id="A0AAW1QMP7"/>
<dbReference type="NCBIfam" id="TIGR00803">
    <property type="entry name" value="nst"/>
    <property type="match status" value="1"/>
</dbReference>
<feature type="transmembrane region" description="Helical" evidence="7">
    <location>
        <begin position="135"/>
        <end position="153"/>
    </location>
</feature>
<evidence type="ECO:0000256" key="7">
    <source>
        <dbReference type="SAM" id="Phobius"/>
    </source>
</evidence>
<dbReference type="PANTHER" id="PTHR10231">
    <property type="entry name" value="NUCLEOTIDE-SUGAR TRANSMEMBRANE TRANSPORTER"/>
    <property type="match status" value="1"/>
</dbReference>
<evidence type="ECO:0000256" key="3">
    <source>
        <dbReference type="ARBA" id="ARBA00022692"/>
    </source>
</evidence>
<reference evidence="8 9" key="1">
    <citation type="journal article" date="2024" name="Nat. Commun.">
        <title>Phylogenomics reveals the evolutionary origins of lichenization in chlorophyte algae.</title>
        <authorList>
            <person name="Puginier C."/>
            <person name="Libourel C."/>
            <person name="Otte J."/>
            <person name="Skaloud P."/>
            <person name="Haon M."/>
            <person name="Grisel S."/>
            <person name="Petersen M."/>
            <person name="Berrin J.G."/>
            <person name="Delaux P.M."/>
            <person name="Dal Grande F."/>
            <person name="Keller J."/>
        </authorList>
    </citation>
    <scope>NUCLEOTIDE SEQUENCE [LARGE SCALE GENOMIC DNA]</scope>
    <source>
        <strain evidence="8 9">SAG 245.80</strain>
    </source>
</reference>
<gene>
    <name evidence="8" type="ORF">WJX81_002800</name>
</gene>
<keyword evidence="4 7" id="KW-1133">Transmembrane helix</keyword>
<dbReference type="GO" id="GO:0000139">
    <property type="term" value="C:Golgi membrane"/>
    <property type="evidence" value="ECO:0007669"/>
    <property type="project" value="InterPro"/>
</dbReference>
<keyword evidence="9" id="KW-1185">Reference proteome</keyword>
<dbReference type="InterPro" id="IPR007271">
    <property type="entry name" value="Nuc_sug_transpt"/>
</dbReference>
<comment type="caution">
    <text evidence="8">The sequence shown here is derived from an EMBL/GenBank/DDBJ whole genome shotgun (WGS) entry which is preliminary data.</text>
</comment>
<feature type="transmembrane region" description="Helical" evidence="7">
    <location>
        <begin position="327"/>
        <end position="344"/>
    </location>
</feature>
<feature type="transmembrane region" description="Helical" evidence="7">
    <location>
        <begin position="259"/>
        <end position="277"/>
    </location>
</feature>
<protein>
    <recommendedName>
        <fullName evidence="10">UDP-galactose transporter</fullName>
    </recommendedName>
</protein>